<dbReference type="InterPro" id="IPR004314">
    <property type="entry name" value="Neprosin"/>
</dbReference>
<dbReference type="SUPFAM" id="SSF81606">
    <property type="entry name" value="PP2C-like"/>
    <property type="match status" value="1"/>
</dbReference>
<dbReference type="InterPro" id="IPR001932">
    <property type="entry name" value="PPM-type_phosphatase-like_dom"/>
</dbReference>
<evidence type="ECO:0000313" key="3">
    <source>
        <dbReference type="Proteomes" id="UP001177003"/>
    </source>
</evidence>
<organism evidence="2 3">
    <name type="scientific">Lactuca saligna</name>
    <name type="common">Willowleaf lettuce</name>
    <dbReference type="NCBI Taxonomy" id="75948"/>
    <lineage>
        <taxon>Eukaryota</taxon>
        <taxon>Viridiplantae</taxon>
        <taxon>Streptophyta</taxon>
        <taxon>Embryophyta</taxon>
        <taxon>Tracheophyta</taxon>
        <taxon>Spermatophyta</taxon>
        <taxon>Magnoliopsida</taxon>
        <taxon>eudicotyledons</taxon>
        <taxon>Gunneridae</taxon>
        <taxon>Pentapetalae</taxon>
        <taxon>asterids</taxon>
        <taxon>campanulids</taxon>
        <taxon>Asterales</taxon>
        <taxon>Asteraceae</taxon>
        <taxon>Cichorioideae</taxon>
        <taxon>Cichorieae</taxon>
        <taxon>Lactucinae</taxon>
        <taxon>Lactuca</taxon>
    </lineage>
</organism>
<keyword evidence="3" id="KW-1185">Reference proteome</keyword>
<dbReference type="Pfam" id="PF03080">
    <property type="entry name" value="Neprosin"/>
    <property type="match status" value="1"/>
</dbReference>
<evidence type="ECO:0000313" key="2">
    <source>
        <dbReference type="EMBL" id="CAI9300070.1"/>
    </source>
</evidence>
<dbReference type="PROSITE" id="PS52045">
    <property type="entry name" value="NEPROSIN_PEP_CD"/>
    <property type="match status" value="1"/>
</dbReference>
<dbReference type="EMBL" id="OX465084">
    <property type="protein sequence ID" value="CAI9300070.1"/>
    <property type="molecule type" value="Genomic_DNA"/>
</dbReference>
<name>A0AA36ENQ1_LACSI</name>
<dbReference type="PANTHER" id="PTHR31589">
    <property type="entry name" value="PROTEIN, PUTATIVE (DUF239)-RELATED-RELATED"/>
    <property type="match status" value="1"/>
</dbReference>
<dbReference type="Gene3D" id="3.90.1320.10">
    <property type="entry name" value="Outer-capsid protein sigma 3, large lobe"/>
    <property type="match status" value="1"/>
</dbReference>
<dbReference type="InterPro" id="IPR036457">
    <property type="entry name" value="PPM-type-like_dom_sf"/>
</dbReference>
<dbReference type="PANTHER" id="PTHR31589:SF253">
    <property type="entry name" value="NEPROSIN"/>
    <property type="match status" value="1"/>
</dbReference>
<sequence>MDPLYIQPHFPFLQVSILGYGCMGLTGIYNNPLPKEEGSKVLKEAFNRGVTFFDTVDVYGVQHANEILVGKVHRVLADIVSASANATPGLGRYPPFEREVVTIATTALEGYKNDAKAMVIALVIIFLCNIGTNGLPDNKDCSLITKIQKVDKYPTLNQVWSAPNYCYRCGNMASILSFSENMEREVKFFTETEKNNQMIGPRTGVPYFLSIGDKDVEEFIIPVPHVKQVKLSSSCGWLVISSDGVWNALSTESALECSHGLVPESAAAQIVKRKVGNGNDTRFWLDVWCGDVILKARFPRLYALATHGGSMVLSSFQITDRLDSWSWEFGDEDVFMVKSLRFHLDHHMLPIGGGVTIWNKCVPIKINIFIWRLVLNRLPTRSNLAKRGIDVEAPDGDVIDCVLFQLQPAFDKYPMLKTTMPMDPPKIPNGNKKGGMKTEVKQLWNSKGESCPQGTIPIRRQTESEILRSNSISKFGKKLLKRNSIYVGHEHAIGYVRGGEYYGAKATLNVWAPNVTNFDEFSVSQIWVSSEVPNHFAQTVEAGWQVPPTIHGDGLPRFFTYWTNDGYQSGCYDLLCAGFVQTTHEFCLGASIAPISTYNSNQFDITILIWKDPGHGNWCLMVGNIQVGYWPKELFTDLHDHAAKIEFGGEVYNTSPEGPHTTTQMGSGNFSSEGFGKAAYINNIQMVDQNNMLHPVSDLQLFAENMNCYDFSNGYSSNWGNYIFFGGPGSNPNCP</sequence>
<dbReference type="Gene3D" id="3.60.40.10">
    <property type="entry name" value="PPM-type phosphatase domain"/>
    <property type="match status" value="1"/>
</dbReference>
<evidence type="ECO:0000259" key="1">
    <source>
        <dbReference type="PROSITE" id="PS52045"/>
    </source>
</evidence>
<dbReference type="Proteomes" id="UP001177003">
    <property type="component" value="Chromosome 8"/>
</dbReference>
<dbReference type="InterPro" id="IPR023210">
    <property type="entry name" value="NADP_OxRdtase_dom"/>
</dbReference>
<dbReference type="Pfam" id="PF00248">
    <property type="entry name" value="Aldo_ket_red"/>
    <property type="match status" value="1"/>
</dbReference>
<feature type="domain" description="Neprosin PEP catalytic" evidence="1">
    <location>
        <begin position="483"/>
        <end position="735"/>
    </location>
</feature>
<dbReference type="InterPro" id="IPR029052">
    <property type="entry name" value="Metallo-depent_PP-like"/>
</dbReference>
<proteinExistence type="predicted"/>
<dbReference type="Pfam" id="PF14365">
    <property type="entry name" value="Neprosin_AP"/>
    <property type="match status" value="1"/>
</dbReference>
<reference evidence="2" key="1">
    <citation type="submission" date="2023-04" db="EMBL/GenBank/DDBJ databases">
        <authorList>
            <person name="Vijverberg K."/>
            <person name="Xiong W."/>
            <person name="Schranz E."/>
        </authorList>
    </citation>
    <scope>NUCLEOTIDE SEQUENCE</scope>
</reference>
<dbReference type="SUPFAM" id="SSF51430">
    <property type="entry name" value="NAD(P)-linked oxidoreductase"/>
    <property type="match status" value="1"/>
</dbReference>
<protein>
    <recommendedName>
        <fullName evidence="1">Neprosin PEP catalytic domain-containing protein</fullName>
    </recommendedName>
</protein>
<dbReference type="AlphaFoldDB" id="A0AA36ENQ1"/>
<dbReference type="InterPro" id="IPR036812">
    <property type="entry name" value="NAD(P)_OxRdtase_dom_sf"/>
</dbReference>
<dbReference type="Pfam" id="PF00481">
    <property type="entry name" value="PP2C"/>
    <property type="match status" value="1"/>
</dbReference>
<dbReference type="InterPro" id="IPR053168">
    <property type="entry name" value="Glutamic_endopeptidase"/>
</dbReference>
<dbReference type="InterPro" id="IPR025521">
    <property type="entry name" value="Neprosin_propep"/>
</dbReference>
<dbReference type="Gene3D" id="3.20.20.100">
    <property type="entry name" value="NADP-dependent oxidoreductase domain"/>
    <property type="match status" value="1"/>
</dbReference>
<accession>A0AA36ENQ1</accession>
<gene>
    <name evidence="2" type="ORF">LSALG_LOCUS38737</name>
</gene>
<dbReference type="Gene3D" id="3.60.21.10">
    <property type="match status" value="1"/>
</dbReference>
<dbReference type="SUPFAM" id="SSF56300">
    <property type="entry name" value="Metallo-dependent phosphatases"/>
    <property type="match status" value="1"/>
</dbReference>